<feature type="transmembrane region" description="Helical" evidence="12">
    <location>
        <begin position="331"/>
        <end position="364"/>
    </location>
</feature>
<evidence type="ECO:0000256" key="12">
    <source>
        <dbReference type="SAM" id="Phobius"/>
    </source>
</evidence>
<organism evidence="15 16">
    <name type="scientific">Rhodobium orientis</name>
    <dbReference type="NCBI Taxonomy" id="34017"/>
    <lineage>
        <taxon>Bacteria</taxon>
        <taxon>Pseudomonadati</taxon>
        <taxon>Pseudomonadota</taxon>
        <taxon>Alphaproteobacteria</taxon>
        <taxon>Hyphomicrobiales</taxon>
        <taxon>Rhodobiaceae</taxon>
        <taxon>Rhodobium</taxon>
    </lineage>
</organism>
<reference evidence="15 16" key="1">
    <citation type="submission" date="2017-07" db="EMBL/GenBank/DDBJ databases">
        <title>Draft Genome Sequences of Select Purple Nonsulfur Bacteria.</title>
        <authorList>
            <person name="Lasarre B."/>
            <person name="Mckinlay J.B."/>
        </authorList>
    </citation>
    <scope>NUCLEOTIDE SEQUENCE [LARGE SCALE GENOMIC DNA]</scope>
    <source>
        <strain evidence="15 16">DSM 11290</strain>
    </source>
</reference>
<evidence type="ECO:0000256" key="1">
    <source>
        <dbReference type="ARBA" id="ARBA00000085"/>
    </source>
</evidence>
<gene>
    <name evidence="15" type="ORF">CH339_19415</name>
</gene>
<feature type="transmembrane region" description="Helical" evidence="12">
    <location>
        <begin position="6"/>
        <end position="25"/>
    </location>
</feature>
<dbReference type="Pfam" id="PF00512">
    <property type="entry name" value="HisKA"/>
    <property type="match status" value="1"/>
</dbReference>
<dbReference type="GO" id="GO:0000155">
    <property type="term" value="F:phosphorelay sensor kinase activity"/>
    <property type="evidence" value="ECO:0007669"/>
    <property type="project" value="InterPro"/>
</dbReference>
<feature type="transmembrane region" description="Helical" evidence="12">
    <location>
        <begin position="194"/>
        <end position="221"/>
    </location>
</feature>
<dbReference type="Gene3D" id="3.30.565.10">
    <property type="entry name" value="Histidine kinase-like ATPase, C-terminal domain"/>
    <property type="match status" value="1"/>
</dbReference>
<dbReference type="FunFam" id="3.30.565.10:FF:000049">
    <property type="entry name" value="Two-component sensor histidine kinase"/>
    <property type="match status" value="1"/>
</dbReference>
<evidence type="ECO:0000256" key="4">
    <source>
        <dbReference type="ARBA" id="ARBA00012438"/>
    </source>
</evidence>
<dbReference type="NCBIfam" id="NF041832">
    <property type="entry name" value="near_NosP_CTERM"/>
    <property type="match status" value="1"/>
</dbReference>
<evidence type="ECO:0000256" key="3">
    <source>
        <dbReference type="ARBA" id="ARBA00006434"/>
    </source>
</evidence>
<dbReference type="Gene3D" id="3.30.450.20">
    <property type="entry name" value="PAS domain"/>
    <property type="match status" value="1"/>
</dbReference>
<dbReference type="AlphaFoldDB" id="A0A327JFT2"/>
<dbReference type="CDD" id="cd00156">
    <property type="entry name" value="REC"/>
    <property type="match status" value="1"/>
</dbReference>
<keyword evidence="8 15" id="KW-0418">Kinase</keyword>
<dbReference type="EC" id="2.7.13.3" evidence="4"/>
<dbReference type="SUPFAM" id="SSF47384">
    <property type="entry name" value="Homodimeric domain of signal transducing histidine kinase"/>
    <property type="match status" value="1"/>
</dbReference>
<dbReference type="CDD" id="cd10322">
    <property type="entry name" value="SLC5sbd"/>
    <property type="match status" value="1"/>
</dbReference>
<dbReference type="InterPro" id="IPR036890">
    <property type="entry name" value="HATPase_C_sf"/>
</dbReference>
<feature type="transmembrane region" description="Helical" evidence="12">
    <location>
        <begin position="247"/>
        <end position="265"/>
    </location>
</feature>
<evidence type="ECO:0000313" key="16">
    <source>
        <dbReference type="Proteomes" id="UP000249299"/>
    </source>
</evidence>
<dbReference type="GO" id="GO:0005886">
    <property type="term" value="C:plasma membrane"/>
    <property type="evidence" value="ECO:0007669"/>
    <property type="project" value="TreeGrafter"/>
</dbReference>
<comment type="similarity">
    <text evidence="3">Belongs to the sodium:solute symporter (SSF) (TC 2.A.21) family.</text>
</comment>
<dbReference type="InterPro" id="IPR038377">
    <property type="entry name" value="Na/Glc_symporter_sf"/>
</dbReference>
<comment type="caution">
    <text evidence="15">The sequence shown here is derived from an EMBL/GenBank/DDBJ whole genome shotgun (WGS) entry which is preliminary data.</text>
</comment>
<feature type="transmembrane region" description="Helical" evidence="12">
    <location>
        <begin position="286"/>
        <end position="311"/>
    </location>
</feature>
<evidence type="ECO:0000256" key="7">
    <source>
        <dbReference type="ARBA" id="ARBA00022692"/>
    </source>
</evidence>
<evidence type="ECO:0000256" key="10">
    <source>
        <dbReference type="ARBA" id="ARBA00023136"/>
    </source>
</evidence>
<dbReference type="PROSITE" id="PS50110">
    <property type="entry name" value="RESPONSE_REGULATORY"/>
    <property type="match status" value="1"/>
</dbReference>
<dbReference type="CDD" id="cd00082">
    <property type="entry name" value="HisKA"/>
    <property type="match status" value="1"/>
</dbReference>
<evidence type="ECO:0000259" key="13">
    <source>
        <dbReference type="PROSITE" id="PS50109"/>
    </source>
</evidence>
<dbReference type="PROSITE" id="PS50283">
    <property type="entry name" value="NA_SOLUT_SYMP_3"/>
    <property type="match status" value="1"/>
</dbReference>
<dbReference type="InterPro" id="IPR001789">
    <property type="entry name" value="Sig_transdc_resp-reg_receiver"/>
</dbReference>
<feature type="transmembrane region" description="Helical" evidence="12">
    <location>
        <begin position="116"/>
        <end position="134"/>
    </location>
</feature>
<evidence type="ECO:0000313" key="15">
    <source>
        <dbReference type="EMBL" id="RAI25179.1"/>
    </source>
</evidence>
<dbReference type="InterPro" id="IPR005467">
    <property type="entry name" value="His_kinase_dom"/>
</dbReference>
<evidence type="ECO:0000259" key="14">
    <source>
        <dbReference type="PROSITE" id="PS50110"/>
    </source>
</evidence>
<dbReference type="GO" id="GO:0009927">
    <property type="term" value="F:histidine phosphotransfer kinase activity"/>
    <property type="evidence" value="ECO:0007669"/>
    <property type="project" value="TreeGrafter"/>
</dbReference>
<keyword evidence="16" id="KW-1185">Reference proteome</keyword>
<dbReference type="FunFam" id="1.10.287.130:FF:000063">
    <property type="entry name" value="Hybrid sensor histidine kinase/response regulator"/>
    <property type="match status" value="1"/>
</dbReference>
<evidence type="ECO:0000256" key="5">
    <source>
        <dbReference type="ARBA" id="ARBA00022553"/>
    </source>
</evidence>
<dbReference type="Pfam" id="PF00072">
    <property type="entry name" value="Response_reg"/>
    <property type="match status" value="1"/>
</dbReference>
<feature type="domain" description="Histidine kinase" evidence="13">
    <location>
        <begin position="813"/>
        <end position="1025"/>
    </location>
</feature>
<dbReference type="SUPFAM" id="SSF52172">
    <property type="entry name" value="CheY-like"/>
    <property type="match status" value="1"/>
</dbReference>
<evidence type="ECO:0000256" key="6">
    <source>
        <dbReference type="ARBA" id="ARBA00022679"/>
    </source>
</evidence>
<dbReference type="InterPro" id="IPR011006">
    <property type="entry name" value="CheY-like_superfamily"/>
</dbReference>
<dbReference type="InterPro" id="IPR036097">
    <property type="entry name" value="HisK_dim/P_sf"/>
</dbReference>
<keyword evidence="10 12" id="KW-0472">Membrane</keyword>
<dbReference type="Pfam" id="PF12860">
    <property type="entry name" value="PAS_7"/>
    <property type="match status" value="1"/>
</dbReference>
<dbReference type="Pfam" id="PF02518">
    <property type="entry name" value="HATPase_c"/>
    <property type="match status" value="1"/>
</dbReference>
<feature type="modified residue" description="4-aspartylphosphate" evidence="11">
    <location>
        <position position="1099"/>
    </location>
</feature>
<feature type="transmembrane region" description="Helical" evidence="12">
    <location>
        <begin position="69"/>
        <end position="88"/>
    </location>
</feature>
<protein>
    <recommendedName>
        <fullName evidence="4">histidine kinase</fullName>
        <ecNumber evidence="4">2.7.13.3</ecNumber>
    </recommendedName>
</protein>
<feature type="transmembrane region" description="Helical" evidence="12">
    <location>
        <begin position="445"/>
        <end position="467"/>
    </location>
</feature>
<evidence type="ECO:0000256" key="9">
    <source>
        <dbReference type="ARBA" id="ARBA00022989"/>
    </source>
</evidence>
<dbReference type="InterPro" id="IPR035965">
    <property type="entry name" value="PAS-like_dom_sf"/>
</dbReference>
<keyword evidence="9 12" id="KW-1133">Transmembrane helix</keyword>
<dbReference type="SUPFAM" id="SSF55874">
    <property type="entry name" value="ATPase domain of HSP90 chaperone/DNA topoisomerase II/histidine kinase"/>
    <property type="match status" value="1"/>
</dbReference>
<dbReference type="SMART" id="SM00448">
    <property type="entry name" value="REC"/>
    <property type="match status" value="1"/>
</dbReference>
<accession>A0A327JFT2</accession>
<dbReference type="SMART" id="SM00387">
    <property type="entry name" value="HATPase_c"/>
    <property type="match status" value="1"/>
</dbReference>
<keyword evidence="6" id="KW-0808">Transferase</keyword>
<feature type="transmembrane region" description="Helical" evidence="12">
    <location>
        <begin position="41"/>
        <end position="63"/>
    </location>
</feature>
<dbReference type="InterPro" id="IPR003594">
    <property type="entry name" value="HATPase_dom"/>
</dbReference>
<dbReference type="InterPro" id="IPR003661">
    <property type="entry name" value="HisK_dim/P_dom"/>
</dbReference>
<keyword evidence="5 11" id="KW-0597">Phosphoprotein</keyword>
<name>A0A327JFT2_9HYPH</name>
<dbReference type="PROSITE" id="PS50109">
    <property type="entry name" value="HIS_KIN"/>
    <property type="match status" value="1"/>
</dbReference>
<dbReference type="SMART" id="SM00388">
    <property type="entry name" value="HisKA"/>
    <property type="match status" value="1"/>
</dbReference>
<dbReference type="GO" id="GO:0022857">
    <property type="term" value="F:transmembrane transporter activity"/>
    <property type="evidence" value="ECO:0007669"/>
    <property type="project" value="InterPro"/>
</dbReference>
<dbReference type="Gene3D" id="3.40.50.2300">
    <property type="match status" value="1"/>
</dbReference>
<evidence type="ECO:0000256" key="11">
    <source>
        <dbReference type="PROSITE-ProRule" id="PRU00169"/>
    </source>
</evidence>
<evidence type="ECO:0000256" key="8">
    <source>
        <dbReference type="ARBA" id="ARBA00022777"/>
    </source>
</evidence>
<proteinExistence type="inferred from homology"/>
<dbReference type="InterPro" id="IPR004358">
    <property type="entry name" value="Sig_transdc_His_kin-like_C"/>
</dbReference>
<dbReference type="InterPro" id="IPR001734">
    <property type="entry name" value="Na/solute_symporter"/>
</dbReference>
<feature type="domain" description="Response regulatory" evidence="14">
    <location>
        <begin position="1048"/>
        <end position="1164"/>
    </location>
</feature>
<dbReference type="Proteomes" id="UP000249299">
    <property type="component" value="Unassembled WGS sequence"/>
</dbReference>
<feature type="transmembrane region" description="Helical" evidence="12">
    <location>
        <begin position="385"/>
        <end position="405"/>
    </location>
</feature>
<dbReference type="Gene3D" id="1.10.287.130">
    <property type="match status" value="1"/>
</dbReference>
<dbReference type="EMBL" id="NPEV01000054">
    <property type="protein sequence ID" value="RAI25179.1"/>
    <property type="molecule type" value="Genomic_DNA"/>
</dbReference>
<feature type="transmembrane region" description="Helical" evidence="12">
    <location>
        <begin position="417"/>
        <end position="438"/>
    </location>
</feature>
<dbReference type="PANTHER" id="PTHR43047:SF9">
    <property type="entry name" value="HISTIDINE KINASE"/>
    <property type="match status" value="1"/>
</dbReference>
<feature type="transmembrane region" description="Helical" evidence="12">
    <location>
        <begin position="165"/>
        <end position="182"/>
    </location>
</feature>
<dbReference type="RefSeq" id="WP_111436048.1">
    <property type="nucleotide sequence ID" value="NZ_JACIGG010000028.1"/>
</dbReference>
<dbReference type="Gene3D" id="1.20.1730.10">
    <property type="entry name" value="Sodium/glucose cotransporter"/>
    <property type="match status" value="1"/>
</dbReference>
<comment type="subcellular location">
    <subcellularLocation>
        <location evidence="2">Membrane</location>
        <topology evidence="2">Multi-pass membrane protein</topology>
    </subcellularLocation>
</comment>
<sequence length="1171" mass="127278">MLQGWFVVGVAFLYIGLLFAIASYGDRASRGRAPGRGRPMIYALSLGVYCTSWTFFGSVGLAASRGLDFLTIYIGPILLFALGYPLLLRLINLAKAERITSIADFMAARYGKSQPVAAVVAIIALIGTIPYIALQLKAVATSVTAVLSEPWFIGGASLSPWFNDVALLVTAAMALFAILFGTRHIDATEHQEGLMLAVAAESVVKLIAFLIVGLYVTYVLFDGPGHLMELMQSRPAIASRFQGELHGGSWIGLTLMSFFAALMLPRQFHVTVTENNSPAELRRATWLFPIYLILINLFVVPIAVAGLITFGDSVHADGFVLALPMNNDASLISLIAFIGGLSAATAMVIVASVALAIMISNDLVMPLILRRREDDPGGTRDMGQLLIAIRRGAILGTLFLAFAYYRMIGDSSALASIGLLSFAAIAQFAPAFFGGLIWRGGTARGAIAGMLSGFGVWAYTLLLPSFVDAGLFDETLLTAGPFGIWLLRPQALFSLSFDPYIHGVFWSLSVNVGCYVFVSLTRMPTPLERLQASVFVPSDLAPTPAFRLWRTAVTLDDLKKTVARYLGEERTERAFVAHLEAEKIAEPGNEPADARTMRFAEQLLASAIGAASSRLVLSLLVERRDPASKGAMKLLDDATTAIQYNRDLLQTALDQVEQGIAVFDAELRLTCWNRRFRELLGLPGEYGHVGTPLYDILTHVAEAGEFGPGAVETLVGLRLERVARRMEDFQEQLTSGSILEIHTSPMPTGGIVITFSDITERVLAEEALARANETLEKRVRERTMELTRLNQELTVAKRLADEANLGKTRFLAGAGHDILQPLNAARLYAQSLVERFSETENRELVENVEASLDSVEEIIGAVLDMSRLDTGAMKPEIGVFPIDDILSQLKVDFEPMARDRGLDFRIVPCSLSVRSDRRLLRRLLQNLASNAIKYTEHGKVLIGCRRRGRQMSVEVLDTGIGVPPEKRREIFAEFSRLERGVKVAPGLGLGLSIVERIARVLGHPVNVDSEDNRGSHFSVLLPVTSAVPLTPKAEARPAAAAKPLTGLSILCIDNEPKILSGMETLLTGWGCQVVTARSVADAETALAENGVVPDILLLDYHLDTGTGIDAARQLRWHFGTRTPGALITADRSPAVRQEAEEKGLVVLQKPVKPAALRAFLTQVNPRRSAAE</sequence>
<dbReference type="PRINTS" id="PR00344">
    <property type="entry name" value="BCTRLSENSOR"/>
</dbReference>
<comment type="catalytic activity">
    <reaction evidence="1">
        <text>ATP + protein L-histidine = ADP + protein N-phospho-L-histidine.</text>
        <dbReference type="EC" id="2.7.13.3"/>
    </reaction>
</comment>
<dbReference type="PANTHER" id="PTHR43047">
    <property type="entry name" value="TWO-COMPONENT HISTIDINE PROTEIN KINASE"/>
    <property type="match status" value="1"/>
</dbReference>
<evidence type="ECO:0000256" key="2">
    <source>
        <dbReference type="ARBA" id="ARBA00004141"/>
    </source>
</evidence>
<dbReference type="SUPFAM" id="SSF55785">
    <property type="entry name" value="PYP-like sensor domain (PAS domain)"/>
    <property type="match status" value="1"/>
</dbReference>
<dbReference type="OrthoDB" id="9764438at2"/>
<keyword evidence="7 12" id="KW-0812">Transmembrane</keyword>